<protein>
    <submittedName>
        <fullName evidence="1">Uncharacterized protein</fullName>
    </submittedName>
</protein>
<name>A0A560DRL7_9BRAD</name>
<organism evidence="1 2">
    <name type="scientific">Bradyrhizobium stylosanthis</name>
    <dbReference type="NCBI Taxonomy" id="1803665"/>
    <lineage>
        <taxon>Bacteria</taxon>
        <taxon>Pseudomonadati</taxon>
        <taxon>Pseudomonadota</taxon>
        <taxon>Alphaproteobacteria</taxon>
        <taxon>Hyphomicrobiales</taxon>
        <taxon>Nitrobacteraceae</taxon>
        <taxon>Bradyrhizobium</taxon>
    </lineage>
</organism>
<reference evidence="1 2" key="1">
    <citation type="submission" date="2019-06" db="EMBL/GenBank/DDBJ databases">
        <title>Genomic Encyclopedia of Type Strains, Phase IV (KMG-V): Genome sequencing to study the core and pangenomes of soil and plant-associated prokaryotes.</title>
        <authorList>
            <person name="Whitman W."/>
        </authorList>
    </citation>
    <scope>NUCLEOTIDE SEQUENCE [LARGE SCALE GENOMIC DNA]</scope>
    <source>
        <strain evidence="1 2">BR 510</strain>
    </source>
</reference>
<comment type="caution">
    <text evidence="1">The sequence shown here is derived from an EMBL/GenBank/DDBJ whole genome shotgun (WGS) entry which is preliminary data.</text>
</comment>
<dbReference type="AlphaFoldDB" id="A0A560DRL7"/>
<keyword evidence="2" id="KW-1185">Reference proteome</keyword>
<dbReference type="RefSeq" id="WP_145663937.1">
    <property type="nucleotide sequence ID" value="NZ_VITK01000004.1"/>
</dbReference>
<dbReference type="OrthoDB" id="8237415at2"/>
<evidence type="ECO:0000313" key="1">
    <source>
        <dbReference type="EMBL" id="TWA99753.1"/>
    </source>
</evidence>
<evidence type="ECO:0000313" key="2">
    <source>
        <dbReference type="Proteomes" id="UP000319949"/>
    </source>
</evidence>
<sequence>MNWKLPAIAPRRKAISTAFIYGLSLTVRLTSPTAEEAPPQIAQGANRTASILIDRNWPNRPALPAALRGWPLGPRSCRAACEGPALMSSLPSCTAP</sequence>
<gene>
    <name evidence="1" type="ORF">FBZ96_104729</name>
</gene>
<dbReference type="EMBL" id="VITK01000004">
    <property type="protein sequence ID" value="TWA99753.1"/>
    <property type="molecule type" value="Genomic_DNA"/>
</dbReference>
<proteinExistence type="predicted"/>
<dbReference type="STRING" id="1803665.GCA_001641335_05923"/>
<dbReference type="Proteomes" id="UP000319949">
    <property type="component" value="Unassembled WGS sequence"/>
</dbReference>
<accession>A0A560DRL7</accession>